<protein>
    <submittedName>
        <fullName evidence="2">Uncharacterized protein</fullName>
    </submittedName>
</protein>
<comment type="caution">
    <text evidence="2">The sequence shown here is derived from an EMBL/GenBank/DDBJ whole genome shotgun (WGS) entry which is preliminary data.</text>
</comment>
<organism evidence="2 3">
    <name type="scientific">Ameca splendens</name>
    <dbReference type="NCBI Taxonomy" id="208324"/>
    <lineage>
        <taxon>Eukaryota</taxon>
        <taxon>Metazoa</taxon>
        <taxon>Chordata</taxon>
        <taxon>Craniata</taxon>
        <taxon>Vertebrata</taxon>
        <taxon>Euteleostomi</taxon>
        <taxon>Actinopterygii</taxon>
        <taxon>Neopterygii</taxon>
        <taxon>Teleostei</taxon>
        <taxon>Neoteleostei</taxon>
        <taxon>Acanthomorphata</taxon>
        <taxon>Ovalentaria</taxon>
        <taxon>Atherinomorphae</taxon>
        <taxon>Cyprinodontiformes</taxon>
        <taxon>Goodeidae</taxon>
        <taxon>Ameca</taxon>
    </lineage>
</organism>
<accession>A0ABV0ZZ84</accession>
<evidence type="ECO:0000313" key="2">
    <source>
        <dbReference type="EMBL" id="MEQ2310865.1"/>
    </source>
</evidence>
<keyword evidence="3" id="KW-1185">Reference proteome</keyword>
<dbReference type="EMBL" id="JAHRIP010076134">
    <property type="protein sequence ID" value="MEQ2310865.1"/>
    <property type="molecule type" value="Genomic_DNA"/>
</dbReference>
<gene>
    <name evidence="2" type="ORF">AMECASPLE_013622</name>
</gene>
<dbReference type="Proteomes" id="UP001469553">
    <property type="component" value="Unassembled WGS sequence"/>
</dbReference>
<sequence length="100" mass="11604">MMHWSSIPNYPQQSTHFGGTFQHDKFLSCTIVLGEPESRHSRTSPPQWEGKLSRGPDAWGEKELTQPLRCDRSMNGCFEDVLCHLEPPYNLRKVCLDYYC</sequence>
<name>A0ABV0ZZ84_9TELE</name>
<evidence type="ECO:0000313" key="3">
    <source>
        <dbReference type="Proteomes" id="UP001469553"/>
    </source>
</evidence>
<reference evidence="2 3" key="1">
    <citation type="submission" date="2021-06" db="EMBL/GenBank/DDBJ databases">
        <authorList>
            <person name="Palmer J.M."/>
        </authorList>
    </citation>
    <scope>NUCLEOTIDE SEQUENCE [LARGE SCALE GENOMIC DNA]</scope>
    <source>
        <strain evidence="2 3">AS_MEX2019</strain>
        <tissue evidence="2">Muscle</tissue>
    </source>
</reference>
<evidence type="ECO:0000256" key="1">
    <source>
        <dbReference type="SAM" id="MobiDB-lite"/>
    </source>
</evidence>
<feature type="region of interest" description="Disordered" evidence="1">
    <location>
        <begin position="36"/>
        <end position="59"/>
    </location>
</feature>
<proteinExistence type="predicted"/>